<sequence length="110" mass="11765">MRVNVAFSFLIYQLSTRADTQSMAVRCKQRAGCVLLGVGGVPRRRHTGGAVESGPQVRRGSRGEGSIQVVFRLFACRLHLDPHNGGNGPRLHVTAPSCSSRIPGITIAPS</sequence>
<dbReference type="EMBL" id="ML996097">
    <property type="protein sequence ID" value="KAF2741313.1"/>
    <property type="molecule type" value="Genomic_DNA"/>
</dbReference>
<dbReference type="AlphaFoldDB" id="A0A9P4V9D4"/>
<organism evidence="1 2">
    <name type="scientific">Polyplosphaeria fusca</name>
    <dbReference type="NCBI Taxonomy" id="682080"/>
    <lineage>
        <taxon>Eukaryota</taxon>
        <taxon>Fungi</taxon>
        <taxon>Dikarya</taxon>
        <taxon>Ascomycota</taxon>
        <taxon>Pezizomycotina</taxon>
        <taxon>Dothideomycetes</taxon>
        <taxon>Pleosporomycetidae</taxon>
        <taxon>Pleosporales</taxon>
        <taxon>Tetraplosphaeriaceae</taxon>
        <taxon>Polyplosphaeria</taxon>
    </lineage>
</organism>
<gene>
    <name evidence="1" type="ORF">EJ04DRAFT_1985</name>
</gene>
<reference evidence="1" key="1">
    <citation type="journal article" date="2020" name="Stud. Mycol.">
        <title>101 Dothideomycetes genomes: a test case for predicting lifestyles and emergence of pathogens.</title>
        <authorList>
            <person name="Haridas S."/>
            <person name="Albert R."/>
            <person name="Binder M."/>
            <person name="Bloem J."/>
            <person name="Labutti K."/>
            <person name="Salamov A."/>
            <person name="Andreopoulos B."/>
            <person name="Baker S."/>
            <person name="Barry K."/>
            <person name="Bills G."/>
            <person name="Bluhm B."/>
            <person name="Cannon C."/>
            <person name="Castanera R."/>
            <person name="Culley D."/>
            <person name="Daum C."/>
            <person name="Ezra D."/>
            <person name="Gonzalez J."/>
            <person name="Henrissat B."/>
            <person name="Kuo A."/>
            <person name="Liang C."/>
            <person name="Lipzen A."/>
            <person name="Lutzoni F."/>
            <person name="Magnuson J."/>
            <person name="Mondo S."/>
            <person name="Nolan M."/>
            <person name="Ohm R."/>
            <person name="Pangilinan J."/>
            <person name="Park H.-J."/>
            <person name="Ramirez L."/>
            <person name="Alfaro M."/>
            <person name="Sun H."/>
            <person name="Tritt A."/>
            <person name="Yoshinaga Y."/>
            <person name="Zwiers L.-H."/>
            <person name="Turgeon B."/>
            <person name="Goodwin S."/>
            <person name="Spatafora J."/>
            <person name="Crous P."/>
            <person name="Grigoriev I."/>
        </authorList>
    </citation>
    <scope>NUCLEOTIDE SEQUENCE</scope>
    <source>
        <strain evidence="1">CBS 125425</strain>
    </source>
</reference>
<protein>
    <submittedName>
        <fullName evidence="1">Uncharacterized protein</fullName>
    </submittedName>
</protein>
<accession>A0A9P4V9D4</accession>
<comment type="caution">
    <text evidence="1">The sequence shown here is derived from an EMBL/GenBank/DDBJ whole genome shotgun (WGS) entry which is preliminary data.</text>
</comment>
<dbReference type="Proteomes" id="UP000799444">
    <property type="component" value="Unassembled WGS sequence"/>
</dbReference>
<name>A0A9P4V9D4_9PLEO</name>
<keyword evidence="2" id="KW-1185">Reference proteome</keyword>
<evidence type="ECO:0000313" key="1">
    <source>
        <dbReference type="EMBL" id="KAF2741313.1"/>
    </source>
</evidence>
<proteinExistence type="predicted"/>
<evidence type="ECO:0000313" key="2">
    <source>
        <dbReference type="Proteomes" id="UP000799444"/>
    </source>
</evidence>